<dbReference type="NCBIfam" id="TIGR00726">
    <property type="entry name" value="peptidoglycan editing factor PgeF"/>
    <property type="match status" value="1"/>
</dbReference>
<accession>A0A8J7IU67</accession>
<dbReference type="PANTHER" id="PTHR30616:SF2">
    <property type="entry name" value="PURINE NUCLEOSIDE PHOSPHORYLASE LACC1"/>
    <property type="match status" value="1"/>
</dbReference>
<sequence length="257" mass="28741">MHEWQWQRWEGLPYLTCSLLRDWQHGFFTQHFWSRTPEELVDVFSPSTAVYRLKQVHGNRVLMPSEIPQTEGELASGDGMMTEEPDQSVWVASADCTPVLIADRATGRVAAIHAGWRGTAQQIVPTAIARFLQFGTQKSDLCIALGPAIAGEVYQVSTEVAIEVGQIILPSEPSRSPDGTLAALEQLPHPPILPDPHPDRVRLDVRRVNALQIEQLGISAEQVALAPHCTYQQPDNFFSYRRTQEKKVQWSGIISNP</sequence>
<evidence type="ECO:0000256" key="6">
    <source>
        <dbReference type="ARBA" id="ARBA00022801"/>
    </source>
</evidence>
<evidence type="ECO:0000256" key="9">
    <source>
        <dbReference type="ARBA" id="ARBA00048968"/>
    </source>
</evidence>
<evidence type="ECO:0000313" key="12">
    <source>
        <dbReference type="EMBL" id="MBE9117317.1"/>
    </source>
</evidence>
<dbReference type="Proteomes" id="UP000654482">
    <property type="component" value="Unassembled WGS sequence"/>
</dbReference>
<keyword evidence="7" id="KW-0862">Zinc</keyword>
<keyword evidence="6" id="KW-0378">Hydrolase</keyword>
<dbReference type="InterPro" id="IPR011324">
    <property type="entry name" value="Cytotoxic_necrot_fac-like_cat"/>
</dbReference>
<dbReference type="GO" id="GO:0016787">
    <property type="term" value="F:hydrolase activity"/>
    <property type="evidence" value="ECO:0007669"/>
    <property type="project" value="UniProtKB-KW"/>
</dbReference>
<dbReference type="EMBL" id="JADEWZ010000023">
    <property type="protein sequence ID" value="MBE9117317.1"/>
    <property type="molecule type" value="Genomic_DNA"/>
</dbReference>
<dbReference type="CDD" id="cd16833">
    <property type="entry name" value="YfiH"/>
    <property type="match status" value="1"/>
</dbReference>
<evidence type="ECO:0000256" key="2">
    <source>
        <dbReference type="ARBA" id="ARBA00003215"/>
    </source>
</evidence>
<protein>
    <recommendedName>
        <fullName evidence="11">Purine nucleoside phosphorylase</fullName>
    </recommendedName>
</protein>
<keyword evidence="5" id="KW-0479">Metal-binding</keyword>
<evidence type="ECO:0000256" key="8">
    <source>
        <dbReference type="ARBA" id="ARBA00047989"/>
    </source>
</evidence>
<comment type="catalytic activity">
    <reaction evidence="1">
        <text>inosine + phosphate = alpha-D-ribose 1-phosphate + hypoxanthine</text>
        <dbReference type="Rhea" id="RHEA:27646"/>
        <dbReference type="ChEBI" id="CHEBI:17368"/>
        <dbReference type="ChEBI" id="CHEBI:17596"/>
        <dbReference type="ChEBI" id="CHEBI:43474"/>
        <dbReference type="ChEBI" id="CHEBI:57720"/>
        <dbReference type="EC" id="2.4.2.1"/>
    </reaction>
    <physiologicalReaction direction="left-to-right" evidence="1">
        <dbReference type="Rhea" id="RHEA:27647"/>
    </physiologicalReaction>
</comment>
<dbReference type="RefSeq" id="WP_194030400.1">
    <property type="nucleotide sequence ID" value="NZ_JADEWZ010000023.1"/>
</dbReference>
<dbReference type="GO" id="GO:0005507">
    <property type="term" value="F:copper ion binding"/>
    <property type="evidence" value="ECO:0007669"/>
    <property type="project" value="TreeGrafter"/>
</dbReference>
<dbReference type="Pfam" id="PF02578">
    <property type="entry name" value="Cu-oxidase_4"/>
    <property type="match status" value="1"/>
</dbReference>
<comment type="function">
    <text evidence="2">Purine nucleoside enzyme that catalyzes the phosphorolysis of adenosine and inosine nucleosides, yielding D-ribose 1-phosphate and the respective free bases, adenine and hypoxanthine. Also catalyzes the phosphorolysis of S-methyl-5'-thioadenosine into adenine and S-methyl-5-thio-alpha-D-ribose 1-phosphate. Also has adenosine deaminase activity.</text>
</comment>
<comment type="similarity">
    <text evidence="3 11">Belongs to the purine nucleoside phosphorylase YfiH/LACC1 family.</text>
</comment>
<name>A0A8J7IU67_9CYAN</name>
<dbReference type="SUPFAM" id="SSF64438">
    <property type="entry name" value="CNF1/YfiH-like putative cysteine hydrolases"/>
    <property type="match status" value="1"/>
</dbReference>
<gene>
    <name evidence="12" type="primary">pgeF</name>
    <name evidence="12" type="ORF">IQ249_15570</name>
</gene>
<evidence type="ECO:0000256" key="1">
    <source>
        <dbReference type="ARBA" id="ARBA00000553"/>
    </source>
</evidence>
<evidence type="ECO:0000256" key="5">
    <source>
        <dbReference type="ARBA" id="ARBA00022723"/>
    </source>
</evidence>
<dbReference type="Gene3D" id="3.60.140.10">
    <property type="entry name" value="CNF1/YfiH-like putative cysteine hydrolases"/>
    <property type="match status" value="1"/>
</dbReference>
<reference evidence="12" key="1">
    <citation type="submission" date="2020-10" db="EMBL/GenBank/DDBJ databases">
        <authorList>
            <person name="Castelo-Branco R."/>
            <person name="Eusebio N."/>
            <person name="Adriana R."/>
            <person name="Vieira A."/>
            <person name="Brugerolle De Fraissinette N."/>
            <person name="Rezende De Castro R."/>
            <person name="Schneider M.P."/>
            <person name="Vasconcelos V."/>
            <person name="Leao P.N."/>
        </authorList>
    </citation>
    <scope>NUCLEOTIDE SEQUENCE</scope>
    <source>
        <strain evidence="12">LEGE 07157</strain>
    </source>
</reference>
<dbReference type="InterPro" id="IPR038371">
    <property type="entry name" value="Cu_polyphenol_OxRdtase_sf"/>
</dbReference>
<comment type="catalytic activity">
    <reaction evidence="8">
        <text>adenosine + H2O + H(+) = inosine + NH4(+)</text>
        <dbReference type="Rhea" id="RHEA:24408"/>
        <dbReference type="ChEBI" id="CHEBI:15377"/>
        <dbReference type="ChEBI" id="CHEBI:15378"/>
        <dbReference type="ChEBI" id="CHEBI:16335"/>
        <dbReference type="ChEBI" id="CHEBI:17596"/>
        <dbReference type="ChEBI" id="CHEBI:28938"/>
        <dbReference type="EC" id="3.5.4.4"/>
    </reaction>
    <physiologicalReaction direction="left-to-right" evidence="8">
        <dbReference type="Rhea" id="RHEA:24409"/>
    </physiologicalReaction>
</comment>
<evidence type="ECO:0000256" key="11">
    <source>
        <dbReference type="RuleBase" id="RU361274"/>
    </source>
</evidence>
<comment type="catalytic activity">
    <reaction evidence="9">
        <text>adenosine + phosphate = alpha-D-ribose 1-phosphate + adenine</text>
        <dbReference type="Rhea" id="RHEA:27642"/>
        <dbReference type="ChEBI" id="CHEBI:16335"/>
        <dbReference type="ChEBI" id="CHEBI:16708"/>
        <dbReference type="ChEBI" id="CHEBI:43474"/>
        <dbReference type="ChEBI" id="CHEBI:57720"/>
        <dbReference type="EC" id="2.4.2.1"/>
    </reaction>
    <physiologicalReaction direction="left-to-right" evidence="9">
        <dbReference type="Rhea" id="RHEA:27643"/>
    </physiologicalReaction>
</comment>
<evidence type="ECO:0000256" key="7">
    <source>
        <dbReference type="ARBA" id="ARBA00022833"/>
    </source>
</evidence>
<keyword evidence="4" id="KW-0808">Transferase</keyword>
<comment type="caution">
    <text evidence="12">The sequence shown here is derived from an EMBL/GenBank/DDBJ whole genome shotgun (WGS) entry which is preliminary data.</text>
</comment>
<organism evidence="12 13">
    <name type="scientific">Lusitaniella coriacea LEGE 07157</name>
    <dbReference type="NCBI Taxonomy" id="945747"/>
    <lineage>
        <taxon>Bacteria</taxon>
        <taxon>Bacillati</taxon>
        <taxon>Cyanobacteriota</taxon>
        <taxon>Cyanophyceae</taxon>
        <taxon>Spirulinales</taxon>
        <taxon>Lusitaniellaceae</taxon>
        <taxon>Lusitaniella</taxon>
    </lineage>
</organism>
<comment type="catalytic activity">
    <reaction evidence="10">
        <text>S-methyl-5'-thioadenosine + phosphate = 5-(methylsulfanyl)-alpha-D-ribose 1-phosphate + adenine</text>
        <dbReference type="Rhea" id="RHEA:11852"/>
        <dbReference type="ChEBI" id="CHEBI:16708"/>
        <dbReference type="ChEBI" id="CHEBI:17509"/>
        <dbReference type="ChEBI" id="CHEBI:43474"/>
        <dbReference type="ChEBI" id="CHEBI:58533"/>
        <dbReference type="EC" id="2.4.2.28"/>
    </reaction>
    <physiologicalReaction direction="left-to-right" evidence="10">
        <dbReference type="Rhea" id="RHEA:11853"/>
    </physiologicalReaction>
</comment>
<dbReference type="GO" id="GO:0017061">
    <property type="term" value="F:S-methyl-5-thioadenosine phosphorylase activity"/>
    <property type="evidence" value="ECO:0007669"/>
    <property type="project" value="UniProtKB-EC"/>
</dbReference>
<proteinExistence type="inferred from homology"/>
<keyword evidence="13" id="KW-1185">Reference proteome</keyword>
<dbReference type="InterPro" id="IPR003730">
    <property type="entry name" value="Cu_polyphenol_OxRdtase"/>
</dbReference>
<evidence type="ECO:0000256" key="3">
    <source>
        <dbReference type="ARBA" id="ARBA00007353"/>
    </source>
</evidence>
<evidence type="ECO:0000256" key="10">
    <source>
        <dbReference type="ARBA" id="ARBA00049893"/>
    </source>
</evidence>
<dbReference type="AlphaFoldDB" id="A0A8J7IU67"/>
<evidence type="ECO:0000256" key="4">
    <source>
        <dbReference type="ARBA" id="ARBA00022679"/>
    </source>
</evidence>
<dbReference type="PANTHER" id="PTHR30616">
    <property type="entry name" value="UNCHARACTERIZED PROTEIN YFIH"/>
    <property type="match status" value="1"/>
</dbReference>
<evidence type="ECO:0000313" key="13">
    <source>
        <dbReference type="Proteomes" id="UP000654482"/>
    </source>
</evidence>